<feature type="non-terminal residue" evidence="1">
    <location>
        <position position="1"/>
    </location>
</feature>
<reference evidence="1" key="1">
    <citation type="submission" date="2017-07" db="EMBL/GenBank/DDBJ databases">
        <title>Taro Niue Genome Assembly and Annotation.</title>
        <authorList>
            <person name="Atibalentja N."/>
            <person name="Keating K."/>
            <person name="Fields C.J."/>
        </authorList>
    </citation>
    <scope>NUCLEOTIDE SEQUENCE</scope>
    <source>
        <strain evidence="1">Niue_2</strain>
        <tissue evidence="1">Leaf</tissue>
    </source>
</reference>
<comment type="caution">
    <text evidence="1">The sequence shown here is derived from an EMBL/GenBank/DDBJ whole genome shotgun (WGS) entry which is preliminary data.</text>
</comment>
<protein>
    <submittedName>
        <fullName evidence="1">Uncharacterized protein</fullName>
    </submittedName>
</protein>
<keyword evidence="2" id="KW-1185">Reference proteome</keyword>
<dbReference type="Proteomes" id="UP000652761">
    <property type="component" value="Unassembled WGS sequence"/>
</dbReference>
<evidence type="ECO:0000313" key="2">
    <source>
        <dbReference type="Proteomes" id="UP000652761"/>
    </source>
</evidence>
<sequence>LGDASGVPDVTVICVATRLWVAFWSRPGSSLGDASGVPDVTVIRVATRLWVAFWSRPGSPLHLRVTPGQRVAIALCHFGRLTLVRVAGVSASYPFPLSLLLPFSLSLRQPLPPLFSPLCVSGEEEGRAWCPGIVERAWSEEEVFIPTRRALRGSVLRLRRPGIKDPVGLLPYWCRDGSARRDIRGGVDPLGRDLIAMPLAVAIRLSRRASRSR</sequence>
<accession>A0A843UDX4</accession>
<name>A0A843UDX4_COLES</name>
<evidence type="ECO:0000313" key="1">
    <source>
        <dbReference type="EMBL" id="MQL83982.1"/>
    </source>
</evidence>
<dbReference type="EMBL" id="NMUH01000731">
    <property type="protein sequence ID" value="MQL83982.1"/>
    <property type="molecule type" value="Genomic_DNA"/>
</dbReference>
<dbReference type="AlphaFoldDB" id="A0A843UDX4"/>
<organism evidence="1 2">
    <name type="scientific">Colocasia esculenta</name>
    <name type="common">Wild taro</name>
    <name type="synonym">Arum esculentum</name>
    <dbReference type="NCBI Taxonomy" id="4460"/>
    <lineage>
        <taxon>Eukaryota</taxon>
        <taxon>Viridiplantae</taxon>
        <taxon>Streptophyta</taxon>
        <taxon>Embryophyta</taxon>
        <taxon>Tracheophyta</taxon>
        <taxon>Spermatophyta</taxon>
        <taxon>Magnoliopsida</taxon>
        <taxon>Liliopsida</taxon>
        <taxon>Araceae</taxon>
        <taxon>Aroideae</taxon>
        <taxon>Colocasieae</taxon>
        <taxon>Colocasia</taxon>
    </lineage>
</organism>
<proteinExistence type="predicted"/>
<gene>
    <name evidence="1" type="ORF">Taro_016483</name>
</gene>